<comment type="caution">
    <text evidence="1">The sequence shown here is derived from an EMBL/GenBank/DDBJ whole genome shotgun (WGS) entry which is preliminary data.</text>
</comment>
<name>A0ACC0C9K7_CATRO</name>
<dbReference type="Proteomes" id="UP001060085">
    <property type="component" value="Linkage Group LG01"/>
</dbReference>
<organism evidence="1 2">
    <name type="scientific">Catharanthus roseus</name>
    <name type="common">Madagascar periwinkle</name>
    <name type="synonym">Vinca rosea</name>
    <dbReference type="NCBI Taxonomy" id="4058"/>
    <lineage>
        <taxon>Eukaryota</taxon>
        <taxon>Viridiplantae</taxon>
        <taxon>Streptophyta</taxon>
        <taxon>Embryophyta</taxon>
        <taxon>Tracheophyta</taxon>
        <taxon>Spermatophyta</taxon>
        <taxon>Magnoliopsida</taxon>
        <taxon>eudicotyledons</taxon>
        <taxon>Gunneridae</taxon>
        <taxon>Pentapetalae</taxon>
        <taxon>asterids</taxon>
        <taxon>lamiids</taxon>
        <taxon>Gentianales</taxon>
        <taxon>Apocynaceae</taxon>
        <taxon>Rauvolfioideae</taxon>
        <taxon>Vinceae</taxon>
        <taxon>Catharanthinae</taxon>
        <taxon>Catharanthus</taxon>
    </lineage>
</organism>
<protein>
    <submittedName>
        <fullName evidence="1">Uncharacterized protein</fullName>
    </submittedName>
</protein>
<accession>A0ACC0C9K7</accession>
<keyword evidence="2" id="KW-1185">Reference proteome</keyword>
<gene>
    <name evidence="1" type="ORF">M9H77_02676</name>
</gene>
<evidence type="ECO:0000313" key="1">
    <source>
        <dbReference type="EMBL" id="KAI5681448.1"/>
    </source>
</evidence>
<reference evidence="2" key="1">
    <citation type="journal article" date="2023" name="Nat. Plants">
        <title>Single-cell RNA sequencing provides a high-resolution roadmap for understanding the multicellular compartmentation of specialized metabolism.</title>
        <authorList>
            <person name="Sun S."/>
            <person name="Shen X."/>
            <person name="Li Y."/>
            <person name="Li Y."/>
            <person name="Wang S."/>
            <person name="Li R."/>
            <person name="Zhang H."/>
            <person name="Shen G."/>
            <person name="Guo B."/>
            <person name="Wei J."/>
            <person name="Xu J."/>
            <person name="St-Pierre B."/>
            <person name="Chen S."/>
            <person name="Sun C."/>
        </authorList>
    </citation>
    <scope>NUCLEOTIDE SEQUENCE [LARGE SCALE GENOMIC DNA]</scope>
</reference>
<proteinExistence type="predicted"/>
<dbReference type="EMBL" id="CM044701">
    <property type="protein sequence ID" value="KAI5681448.1"/>
    <property type="molecule type" value="Genomic_DNA"/>
</dbReference>
<evidence type="ECO:0000313" key="2">
    <source>
        <dbReference type="Proteomes" id="UP001060085"/>
    </source>
</evidence>
<sequence>MEDILETFKKVKINLPLLETCTFKRKSKSNVSKKIFLTEQFLDEFVPLAVLPPLIEKTISNVPTEEAEEDTRNEEANTIERDKSEVEVIKVTASTGMSLERKRTRDFLNM</sequence>